<evidence type="ECO:0000313" key="7">
    <source>
        <dbReference type="EMBL" id="PRQ45798.1"/>
    </source>
</evidence>
<name>A0A2P6RH94_ROSCH</name>
<comment type="subcellular location">
    <subcellularLocation>
        <location evidence="1">Membrane</location>
        <topology evidence="1">Single-pass type II membrane protein</topology>
    </subcellularLocation>
</comment>
<evidence type="ECO:0000256" key="3">
    <source>
        <dbReference type="ARBA" id="ARBA00022679"/>
    </source>
</evidence>
<sequence>MYQLAPSRTHIIVSIRSILMMAVMAPIFCSSSSTSGQNHRAFPFNHVLHFLFFVIGLSLGILVTLYFQSYSLLTFQASLNSINNFITIPLKPSPPKSPTPTPPPPPPPPVLVPSFSTINETSSSVSVHYSSSTPSTSVSLKEQKLLVHNMSDEELLWRASMAPQVDSPCNSVPKVAFMFLTKGPLPLAPLWDKFFKGHEGLYSIFVHAHPSFNESQPQTSVFHGRRIHSQAVYWGTSSMLDAERRLLANALLDLSNQRFVLLSESCIPLFNFTTTYDYLINSNQSFQSVYDDPRKPGRGRYNPQMWPQINITDWRKGSQWFEVHRDLAVHIVSDRKYYPIFQQYCHPPCYIDEHYIPTFVNMLYGDLNSERSITWVDWSRGGAHPRKFGWPDITDEFFNGIRFGSHCKYNGNTTSICFLFGRKFLPNALEPLLRVAPLLLGFDT</sequence>
<dbReference type="InterPro" id="IPR003406">
    <property type="entry name" value="Glyco_trans_14"/>
</dbReference>
<dbReference type="Proteomes" id="UP000238479">
    <property type="component" value="Chromosome 3"/>
</dbReference>
<keyword evidence="3 7" id="KW-0808">Transferase</keyword>
<dbReference type="GO" id="GO:0016757">
    <property type="term" value="F:glycosyltransferase activity"/>
    <property type="evidence" value="ECO:0007669"/>
    <property type="project" value="UniProtKB-KW"/>
</dbReference>
<keyword evidence="2" id="KW-0328">Glycosyltransferase</keyword>
<dbReference type="OMA" id="FEMHRDM"/>
<dbReference type="PANTHER" id="PTHR31042:SF77">
    <property type="entry name" value="GLYCOSYLTRANSFERASE"/>
    <property type="match status" value="1"/>
</dbReference>
<evidence type="ECO:0000256" key="6">
    <source>
        <dbReference type="SAM" id="Phobius"/>
    </source>
</evidence>
<evidence type="ECO:0000256" key="4">
    <source>
        <dbReference type="ARBA" id="ARBA00023136"/>
    </source>
</evidence>
<keyword evidence="6" id="KW-1133">Transmembrane helix</keyword>
<keyword evidence="5" id="KW-0325">Glycoprotein</keyword>
<dbReference type="STRING" id="74649.A0A2P6RH94"/>
<keyword evidence="4 6" id="KW-0472">Membrane</keyword>
<organism evidence="7 8">
    <name type="scientific">Rosa chinensis</name>
    <name type="common">China rose</name>
    <dbReference type="NCBI Taxonomy" id="74649"/>
    <lineage>
        <taxon>Eukaryota</taxon>
        <taxon>Viridiplantae</taxon>
        <taxon>Streptophyta</taxon>
        <taxon>Embryophyta</taxon>
        <taxon>Tracheophyta</taxon>
        <taxon>Spermatophyta</taxon>
        <taxon>Magnoliopsida</taxon>
        <taxon>eudicotyledons</taxon>
        <taxon>Gunneridae</taxon>
        <taxon>Pentapetalae</taxon>
        <taxon>rosids</taxon>
        <taxon>fabids</taxon>
        <taxon>Rosales</taxon>
        <taxon>Rosaceae</taxon>
        <taxon>Rosoideae</taxon>
        <taxon>Rosoideae incertae sedis</taxon>
        <taxon>Rosa</taxon>
    </lineage>
</organism>
<proteinExistence type="predicted"/>
<gene>
    <name evidence="7" type="ORF">RchiOBHm_Chr3g0495591</name>
</gene>
<accession>A0A2P6RH94</accession>
<evidence type="ECO:0000256" key="2">
    <source>
        <dbReference type="ARBA" id="ARBA00022676"/>
    </source>
</evidence>
<evidence type="ECO:0000256" key="1">
    <source>
        <dbReference type="ARBA" id="ARBA00004606"/>
    </source>
</evidence>
<dbReference type="GO" id="GO:0016020">
    <property type="term" value="C:membrane"/>
    <property type="evidence" value="ECO:0007669"/>
    <property type="project" value="UniProtKB-SubCell"/>
</dbReference>
<keyword evidence="8" id="KW-1185">Reference proteome</keyword>
<dbReference type="EMBL" id="PDCK01000041">
    <property type="protein sequence ID" value="PRQ45798.1"/>
    <property type="molecule type" value="Genomic_DNA"/>
</dbReference>
<protein>
    <submittedName>
        <fullName evidence="7">Putative glycosyl transferase, family 14</fullName>
    </submittedName>
</protein>
<dbReference type="PANTHER" id="PTHR31042">
    <property type="entry name" value="CORE-2/I-BRANCHING BETA-1,6-N-ACETYLGLUCOSAMINYLTRANSFERASE FAMILY PROTEIN-RELATED"/>
    <property type="match status" value="1"/>
</dbReference>
<dbReference type="Pfam" id="PF02485">
    <property type="entry name" value="Branch"/>
    <property type="match status" value="1"/>
</dbReference>
<feature type="transmembrane region" description="Helical" evidence="6">
    <location>
        <begin position="48"/>
        <end position="67"/>
    </location>
</feature>
<evidence type="ECO:0000256" key="5">
    <source>
        <dbReference type="ARBA" id="ARBA00023180"/>
    </source>
</evidence>
<evidence type="ECO:0000313" key="8">
    <source>
        <dbReference type="Proteomes" id="UP000238479"/>
    </source>
</evidence>
<dbReference type="AlphaFoldDB" id="A0A2P6RH94"/>
<feature type="transmembrane region" description="Helical" evidence="6">
    <location>
        <begin position="12"/>
        <end position="28"/>
    </location>
</feature>
<dbReference type="InterPro" id="IPR044174">
    <property type="entry name" value="BC10-like"/>
</dbReference>
<reference evidence="7 8" key="1">
    <citation type="journal article" date="2018" name="Nat. Genet.">
        <title>The Rosa genome provides new insights in the design of modern roses.</title>
        <authorList>
            <person name="Bendahmane M."/>
        </authorList>
    </citation>
    <scope>NUCLEOTIDE SEQUENCE [LARGE SCALE GENOMIC DNA]</scope>
    <source>
        <strain evidence="8">cv. Old Blush</strain>
    </source>
</reference>
<keyword evidence="6" id="KW-0812">Transmembrane</keyword>
<comment type="caution">
    <text evidence="7">The sequence shown here is derived from an EMBL/GenBank/DDBJ whole genome shotgun (WGS) entry which is preliminary data.</text>
</comment>
<dbReference type="Gramene" id="PRQ45798">
    <property type="protein sequence ID" value="PRQ45798"/>
    <property type="gene ID" value="RchiOBHm_Chr3g0495591"/>
</dbReference>